<feature type="transmembrane region" description="Helical" evidence="6">
    <location>
        <begin position="145"/>
        <end position="166"/>
    </location>
</feature>
<dbReference type="PANTHER" id="PTHR43341:SF35">
    <property type="entry name" value="ACID TRANSPORTER, PUTATIVE-RELATED"/>
    <property type="match status" value="1"/>
</dbReference>
<evidence type="ECO:0000256" key="5">
    <source>
        <dbReference type="SAM" id="MobiDB-lite"/>
    </source>
</evidence>
<feature type="region of interest" description="Disordered" evidence="5">
    <location>
        <begin position="590"/>
        <end position="609"/>
    </location>
</feature>
<evidence type="ECO:0000313" key="9">
    <source>
        <dbReference type="Proteomes" id="UP000799424"/>
    </source>
</evidence>
<feature type="transmembrane region" description="Helical" evidence="6">
    <location>
        <begin position="518"/>
        <end position="539"/>
    </location>
</feature>
<feature type="transmembrane region" description="Helical" evidence="6">
    <location>
        <begin position="343"/>
        <end position="362"/>
    </location>
</feature>
<accession>A0A6A7AFM0</accession>
<dbReference type="GO" id="GO:0015171">
    <property type="term" value="F:amino acid transmembrane transporter activity"/>
    <property type="evidence" value="ECO:0007669"/>
    <property type="project" value="TreeGrafter"/>
</dbReference>
<dbReference type="GO" id="GO:0016020">
    <property type="term" value="C:membrane"/>
    <property type="evidence" value="ECO:0007669"/>
    <property type="project" value="UniProtKB-SubCell"/>
</dbReference>
<gene>
    <name evidence="8" type="ORF">CC86DRAFT_431605</name>
</gene>
<evidence type="ECO:0000256" key="1">
    <source>
        <dbReference type="ARBA" id="ARBA00004141"/>
    </source>
</evidence>
<feature type="transmembrane region" description="Helical" evidence="6">
    <location>
        <begin position="286"/>
        <end position="309"/>
    </location>
</feature>
<feature type="transmembrane region" description="Helical" evidence="6">
    <location>
        <begin position="172"/>
        <end position="193"/>
    </location>
</feature>
<keyword evidence="9" id="KW-1185">Reference proteome</keyword>
<evidence type="ECO:0000259" key="7">
    <source>
        <dbReference type="Pfam" id="PF00324"/>
    </source>
</evidence>
<dbReference type="Proteomes" id="UP000799424">
    <property type="component" value="Unassembled WGS sequence"/>
</dbReference>
<feature type="domain" description="Amino acid permease/ SLC12A" evidence="7">
    <location>
        <begin position="35"/>
        <end position="543"/>
    </location>
</feature>
<dbReference type="Pfam" id="PF00324">
    <property type="entry name" value="AA_permease"/>
    <property type="match status" value="1"/>
</dbReference>
<feature type="transmembrane region" description="Helical" evidence="6">
    <location>
        <begin position="57"/>
        <end position="77"/>
    </location>
</feature>
<feature type="transmembrane region" description="Helical" evidence="6">
    <location>
        <begin position="393"/>
        <end position="411"/>
    </location>
</feature>
<evidence type="ECO:0000256" key="2">
    <source>
        <dbReference type="ARBA" id="ARBA00022692"/>
    </source>
</evidence>
<feature type="non-terminal residue" evidence="8">
    <location>
        <position position="1"/>
    </location>
</feature>
<sequence length="661" mass="71880">VDEARRPLDRSPYYIHHFEHLDRVLSRPQLAGIGTSGCVGAGIFVNSGALISTTGSLGAAVSYVVAGLIIVCVFYTITEMVACRPITGALIDLPHTFLDPAGGFTVAVLYVLGEICVMTSLTASAAELTALLKHDQKPHTIKAEVSINIAFILLTTLSHCLGMKLYGKIERVVMWFKLCLLLLVIILMVIINLSGTQVSQSEENYTTIGWVSGWNPTGYRTTTPGPLKFTGVAAEDFGINGPGGSLFAFVTSVTLAMLSCFGADIVAMTAGEAKHPWKDVPLSMPFVYLVPLSIYPFVMLAGGANVNYADPNLPKMWARGSGMTKSPFVIAAEGSSLHALPKVLNAFFILSAYTTANTYLYAASRNVFMLLQQYLPRRVAMVFGRTNHGHTPLAAIILCSGLGLLSLIGLADRSGSQPHITLSEIKTSTAACINMCQCITFLKFKAGLDRLEKRKLFSRNDPLYISHLFKSRWQPLPAYIGIGGCAFVIIWSGIPPLVILAAKHSLTSTGSLKSTVDLAFDVFGAYIGPFLFAGLYLGYKYILPRSTSVDVRDLNVEDYVLEDLSTIELEGPSSVPPLRLHPIESHELATQADNEVAGSSSKGEQRYTSVGVVPEDQGEMGVQNATEEERDRVAQILRRRPKRLERGAWREIWSFVVTDKD</sequence>
<organism evidence="8 9">
    <name type="scientific">Ophiobolus disseminans</name>
    <dbReference type="NCBI Taxonomy" id="1469910"/>
    <lineage>
        <taxon>Eukaryota</taxon>
        <taxon>Fungi</taxon>
        <taxon>Dikarya</taxon>
        <taxon>Ascomycota</taxon>
        <taxon>Pezizomycotina</taxon>
        <taxon>Dothideomycetes</taxon>
        <taxon>Pleosporomycetidae</taxon>
        <taxon>Pleosporales</taxon>
        <taxon>Pleosporineae</taxon>
        <taxon>Phaeosphaeriaceae</taxon>
        <taxon>Ophiobolus</taxon>
    </lineage>
</organism>
<proteinExistence type="predicted"/>
<comment type="subcellular location">
    <subcellularLocation>
        <location evidence="1">Membrane</location>
        <topology evidence="1">Multi-pass membrane protein</topology>
    </subcellularLocation>
</comment>
<name>A0A6A7AFM0_9PLEO</name>
<feature type="compositionally biased region" description="Polar residues" evidence="5">
    <location>
        <begin position="591"/>
        <end position="608"/>
    </location>
</feature>
<evidence type="ECO:0000256" key="3">
    <source>
        <dbReference type="ARBA" id="ARBA00022989"/>
    </source>
</evidence>
<dbReference type="EMBL" id="MU006218">
    <property type="protein sequence ID" value="KAF2831684.1"/>
    <property type="molecule type" value="Genomic_DNA"/>
</dbReference>
<dbReference type="InterPro" id="IPR004841">
    <property type="entry name" value="AA-permease/SLC12A_dom"/>
</dbReference>
<dbReference type="Gene3D" id="1.20.1740.10">
    <property type="entry name" value="Amino acid/polyamine transporter I"/>
    <property type="match status" value="1"/>
</dbReference>
<dbReference type="AlphaFoldDB" id="A0A6A7AFM0"/>
<dbReference type="OrthoDB" id="3900342at2759"/>
<evidence type="ECO:0000256" key="4">
    <source>
        <dbReference type="ARBA" id="ARBA00023136"/>
    </source>
</evidence>
<feature type="transmembrane region" description="Helical" evidence="6">
    <location>
        <begin position="30"/>
        <end position="51"/>
    </location>
</feature>
<feature type="transmembrane region" description="Helical" evidence="6">
    <location>
        <begin position="476"/>
        <end position="498"/>
    </location>
</feature>
<dbReference type="PANTHER" id="PTHR43341">
    <property type="entry name" value="AMINO ACID PERMEASE"/>
    <property type="match status" value="1"/>
</dbReference>
<reference evidence="8" key="1">
    <citation type="journal article" date="2020" name="Stud. Mycol.">
        <title>101 Dothideomycetes genomes: a test case for predicting lifestyles and emergence of pathogens.</title>
        <authorList>
            <person name="Haridas S."/>
            <person name="Albert R."/>
            <person name="Binder M."/>
            <person name="Bloem J."/>
            <person name="Labutti K."/>
            <person name="Salamov A."/>
            <person name="Andreopoulos B."/>
            <person name="Baker S."/>
            <person name="Barry K."/>
            <person name="Bills G."/>
            <person name="Bluhm B."/>
            <person name="Cannon C."/>
            <person name="Castanera R."/>
            <person name="Culley D."/>
            <person name="Daum C."/>
            <person name="Ezra D."/>
            <person name="Gonzalez J."/>
            <person name="Henrissat B."/>
            <person name="Kuo A."/>
            <person name="Liang C."/>
            <person name="Lipzen A."/>
            <person name="Lutzoni F."/>
            <person name="Magnuson J."/>
            <person name="Mondo S."/>
            <person name="Nolan M."/>
            <person name="Ohm R."/>
            <person name="Pangilinan J."/>
            <person name="Park H.-J."/>
            <person name="Ramirez L."/>
            <person name="Alfaro M."/>
            <person name="Sun H."/>
            <person name="Tritt A."/>
            <person name="Yoshinaga Y."/>
            <person name="Zwiers L.-H."/>
            <person name="Turgeon B."/>
            <person name="Goodwin S."/>
            <person name="Spatafora J."/>
            <person name="Crous P."/>
            <person name="Grigoriev I."/>
        </authorList>
    </citation>
    <scope>NUCLEOTIDE SEQUENCE</scope>
    <source>
        <strain evidence="8">CBS 113818</strain>
    </source>
</reference>
<evidence type="ECO:0000256" key="6">
    <source>
        <dbReference type="SAM" id="Phobius"/>
    </source>
</evidence>
<protein>
    <recommendedName>
        <fullName evidence="7">Amino acid permease/ SLC12A domain-containing protein</fullName>
    </recommendedName>
</protein>
<dbReference type="InterPro" id="IPR050524">
    <property type="entry name" value="APC_YAT"/>
</dbReference>
<evidence type="ECO:0000313" key="8">
    <source>
        <dbReference type="EMBL" id="KAF2831684.1"/>
    </source>
</evidence>
<keyword evidence="3 6" id="KW-1133">Transmembrane helix</keyword>
<feature type="transmembrane region" description="Helical" evidence="6">
    <location>
        <begin position="246"/>
        <end position="266"/>
    </location>
</feature>
<keyword evidence="4 6" id="KW-0472">Membrane</keyword>
<keyword evidence="2 6" id="KW-0812">Transmembrane</keyword>